<dbReference type="AlphaFoldDB" id="A0A494W0J1"/>
<gene>
    <name evidence="4" type="ORF">HYN43_004370</name>
</gene>
<feature type="domain" description="NmrA-like" evidence="3">
    <location>
        <begin position="13"/>
        <end position="287"/>
    </location>
</feature>
<reference evidence="4 5" key="1">
    <citation type="submission" date="2018-10" db="EMBL/GenBank/DDBJ databases">
        <title>Genome sequencing of Mucilaginibacter sp. HYN0043.</title>
        <authorList>
            <person name="Kim M."/>
            <person name="Yi H."/>
        </authorList>
    </citation>
    <scope>NUCLEOTIDE SEQUENCE [LARGE SCALE GENOMIC DNA]</scope>
    <source>
        <strain evidence="4 5">HYN0043</strain>
    </source>
</reference>
<dbReference type="OrthoDB" id="9798669at2"/>
<dbReference type="CDD" id="cd05251">
    <property type="entry name" value="NmrA_like_SDR_a"/>
    <property type="match status" value="1"/>
</dbReference>
<dbReference type="Pfam" id="PF05368">
    <property type="entry name" value="NmrA"/>
    <property type="match status" value="1"/>
</dbReference>
<dbReference type="EMBL" id="CP032869">
    <property type="protein sequence ID" value="AYL99310.1"/>
    <property type="molecule type" value="Genomic_DNA"/>
</dbReference>
<dbReference type="InterPro" id="IPR051164">
    <property type="entry name" value="NmrA-like_oxidored"/>
</dbReference>
<dbReference type="PANTHER" id="PTHR42748">
    <property type="entry name" value="NITROGEN METABOLITE REPRESSION PROTEIN NMRA FAMILY MEMBER"/>
    <property type="match status" value="1"/>
</dbReference>
<dbReference type="KEGG" id="muh:HYN43_004370"/>
<dbReference type="RefSeq" id="WP_119409248.1">
    <property type="nucleotide sequence ID" value="NZ_CP032869.1"/>
</dbReference>
<evidence type="ECO:0000256" key="1">
    <source>
        <dbReference type="ARBA" id="ARBA00006328"/>
    </source>
</evidence>
<dbReference type="InterPro" id="IPR008030">
    <property type="entry name" value="NmrA-like"/>
</dbReference>
<sequence length="322" mass="36442">MANISKDSTLQNKPLITITGVLGKQGYSAAHTLLQSGLYRVRGITRRIDSPQARALIEMGAELINLPLDAGYQHEYARAFFGSDAVFMMTPGIAPPQTHEFELGKQLADAALKAGVKHLIFSSLENVDKITGGKKFAPHFTDKARVEEYIRTLPIKSTFIYMAFFYTNLIEFYTPYQHGDTLVFPIYLPEDFRAPFADPLTATGPAVLEILSDPDRYSGKSLPVIGDVISPREMVDTFMRVTGKKAVYSSAFSREDFLRHFPEFGANELLLQETLGMVEYAVEYGYFSKDRDWLWSRRVNPNSLTWEQFLRSTGWQGEKRSY</sequence>
<keyword evidence="2" id="KW-0521">NADP</keyword>
<evidence type="ECO:0000259" key="3">
    <source>
        <dbReference type="Pfam" id="PF05368"/>
    </source>
</evidence>
<organism evidence="4 5">
    <name type="scientific">Mucilaginibacter celer</name>
    <dbReference type="NCBI Taxonomy" id="2305508"/>
    <lineage>
        <taxon>Bacteria</taxon>
        <taxon>Pseudomonadati</taxon>
        <taxon>Bacteroidota</taxon>
        <taxon>Sphingobacteriia</taxon>
        <taxon>Sphingobacteriales</taxon>
        <taxon>Sphingobacteriaceae</taxon>
        <taxon>Mucilaginibacter</taxon>
    </lineage>
</organism>
<dbReference type="Proteomes" id="UP000270046">
    <property type="component" value="Chromosome"/>
</dbReference>
<comment type="similarity">
    <text evidence="1">Belongs to the NmrA-type oxidoreductase family.</text>
</comment>
<dbReference type="Gene3D" id="3.90.25.10">
    <property type="entry name" value="UDP-galactose 4-epimerase, domain 1"/>
    <property type="match status" value="1"/>
</dbReference>
<dbReference type="Gene3D" id="3.40.50.720">
    <property type="entry name" value="NAD(P)-binding Rossmann-like Domain"/>
    <property type="match status" value="1"/>
</dbReference>
<evidence type="ECO:0000256" key="2">
    <source>
        <dbReference type="ARBA" id="ARBA00022857"/>
    </source>
</evidence>
<dbReference type="PANTHER" id="PTHR42748:SF7">
    <property type="entry name" value="NMRA LIKE REDOX SENSOR 1-RELATED"/>
    <property type="match status" value="1"/>
</dbReference>
<protein>
    <submittedName>
        <fullName evidence="4">NmrA/HSCARG family protein</fullName>
    </submittedName>
</protein>
<dbReference type="SUPFAM" id="SSF51735">
    <property type="entry name" value="NAD(P)-binding Rossmann-fold domains"/>
    <property type="match status" value="1"/>
</dbReference>
<proteinExistence type="inferred from homology"/>
<keyword evidence="5" id="KW-1185">Reference proteome</keyword>
<dbReference type="InterPro" id="IPR036291">
    <property type="entry name" value="NAD(P)-bd_dom_sf"/>
</dbReference>
<name>A0A494W0J1_9SPHI</name>
<evidence type="ECO:0000313" key="4">
    <source>
        <dbReference type="EMBL" id="AYL99310.1"/>
    </source>
</evidence>
<evidence type="ECO:0000313" key="5">
    <source>
        <dbReference type="Proteomes" id="UP000270046"/>
    </source>
</evidence>
<accession>A0A494W0J1</accession>